<accession>C3Y6X6</accession>
<organism>
    <name type="scientific">Branchiostoma floridae</name>
    <name type="common">Florida lancelet</name>
    <name type="synonym">Amphioxus</name>
    <dbReference type="NCBI Taxonomy" id="7739"/>
    <lineage>
        <taxon>Eukaryota</taxon>
        <taxon>Metazoa</taxon>
        <taxon>Chordata</taxon>
        <taxon>Cephalochordata</taxon>
        <taxon>Leptocardii</taxon>
        <taxon>Amphioxiformes</taxon>
        <taxon>Branchiostomatidae</taxon>
        <taxon>Branchiostoma</taxon>
    </lineage>
</organism>
<name>C3Y6X6_BRAFL</name>
<reference evidence="3" key="1">
    <citation type="journal article" date="2008" name="Nature">
        <title>The amphioxus genome and the evolution of the chordate karyotype.</title>
        <authorList>
            <consortium name="US DOE Joint Genome Institute (JGI-PGF)"/>
            <person name="Putnam N.H."/>
            <person name="Butts T."/>
            <person name="Ferrier D.E.K."/>
            <person name="Furlong R.F."/>
            <person name="Hellsten U."/>
            <person name="Kawashima T."/>
            <person name="Robinson-Rechavi M."/>
            <person name="Shoguchi E."/>
            <person name="Terry A."/>
            <person name="Yu J.-K."/>
            <person name="Benito-Gutierrez E.L."/>
            <person name="Dubchak I."/>
            <person name="Garcia-Fernandez J."/>
            <person name="Gibson-Brown J.J."/>
            <person name="Grigoriev I.V."/>
            <person name="Horton A.C."/>
            <person name="de Jong P.J."/>
            <person name="Jurka J."/>
            <person name="Kapitonov V.V."/>
            <person name="Kohara Y."/>
            <person name="Kuroki Y."/>
            <person name="Lindquist E."/>
            <person name="Lucas S."/>
            <person name="Osoegawa K."/>
            <person name="Pennacchio L.A."/>
            <person name="Salamov A.A."/>
            <person name="Satou Y."/>
            <person name="Sauka-Spengler T."/>
            <person name="Schmutz J."/>
            <person name="Shin-I T."/>
            <person name="Toyoda A."/>
            <person name="Bronner-Fraser M."/>
            <person name="Fujiyama A."/>
            <person name="Holland L.Z."/>
            <person name="Holland P.W.H."/>
            <person name="Satoh N."/>
            <person name="Rokhsar D.S."/>
        </authorList>
    </citation>
    <scope>NUCLEOTIDE SEQUENCE [LARGE SCALE GENOMIC DNA]</scope>
    <source>
        <strain evidence="3">S238N-H82</strain>
        <tissue evidence="3">Testes</tissue>
    </source>
</reference>
<evidence type="ECO:0000313" key="3">
    <source>
        <dbReference type="EMBL" id="EEN64086.1"/>
    </source>
</evidence>
<dbReference type="InParanoid" id="C3Y6X6"/>
<sequence length="196" mass="22623">MAHMLENIWRKKYPRILRFLPFYFLLRDLSTDTKCAWQELRGGATITTLSHQPIRYYHCSIMIPPLLLIVAVAVFAPEVHGRPTLTQQQGDEQQGIRQEQDGGIPTESTPHPSRDKPSAHRVLSLTSSVGSAMSPRRPQRDAPPRRDQKVAIKLRHLRRTKPSNKKFWQKFLSMRRMANLSYLAFPIAYLMDPPRG</sequence>
<feature type="compositionally biased region" description="Basic and acidic residues" evidence="1">
    <location>
        <begin position="138"/>
        <end position="147"/>
    </location>
</feature>
<feature type="compositionally biased region" description="Low complexity" evidence="1">
    <location>
        <begin position="87"/>
        <end position="104"/>
    </location>
</feature>
<keyword evidence="2" id="KW-0812">Transmembrane</keyword>
<feature type="region of interest" description="Disordered" evidence="1">
    <location>
        <begin position="83"/>
        <end position="147"/>
    </location>
</feature>
<proteinExistence type="predicted"/>
<evidence type="ECO:0000256" key="1">
    <source>
        <dbReference type="SAM" id="MobiDB-lite"/>
    </source>
</evidence>
<evidence type="ECO:0000256" key="2">
    <source>
        <dbReference type="SAM" id="Phobius"/>
    </source>
</evidence>
<dbReference type="EMBL" id="GG666488">
    <property type="protein sequence ID" value="EEN64086.1"/>
    <property type="molecule type" value="Genomic_DNA"/>
</dbReference>
<keyword evidence="2" id="KW-1133">Transmembrane helix</keyword>
<keyword evidence="2" id="KW-0472">Membrane</keyword>
<feature type="transmembrane region" description="Helical" evidence="2">
    <location>
        <begin position="55"/>
        <end position="76"/>
    </location>
</feature>
<dbReference type="AlphaFoldDB" id="C3Y6X6"/>
<gene>
    <name evidence="3" type="ORF">BRAFLDRAFT_91446</name>
</gene>
<protein>
    <submittedName>
        <fullName evidence="3">Uncharacterized protein</fullName>
    </submittedName>
</protein>